<dbReference type="Gene3D" id="1.10.10.60">
    <property type="entry name" value="Homeodomain-like"/>
    <property type="match status" value="1"/>
</dbReference>
<dbReference type="InterPro" id="IPR017970">
    <property type="entry name" value="Homeobox_CS"/>
</dbReference>
<dbReference type="CDD" id="cd00086">
    <property type="entry name" value="homeodomain"/>
    <property type="match status" value="1"/>
</dbReference>
<dbReference type="InterPro" id="IPR050255">
    <property type="entry name" value="POU_domain_TF"/>
</dbReference>
<feature type="domain" description="POU-specific" evidence="10">
    <location>
        <begin position="276"/>
        <end position="350"/>
    </location>
</feature>
<keyword evidence="11" id="KW-1185">Reference proteome</keyword>
<dbReference type="PRINTS" id="PR00028">
    <property type="entry name" value="POUDOMAIN"/>
</dbReference>
<dbReference type="SUPFAM" id="SSF47413">
    <property type="entry name" value="lambda repressor-like DNA-binding domains"/>
    <property type="match status" value="1"/>
</dbReference>
<evidence type="ECO:0000259" key="9">
    <source>
        <dbReference type="PROSITE" id="PS50071"/>
    </source>
</evidence>
<reference evidence="12" key="1">
    <citation type="submission" date="2025-08" db="UniProtKB">
        <authorList>
            <consortium name="RefSeq"/>
        </authorList>
    </citation>
    <scope>IDENTIFICATION</scope>
    <source>
        <tissue evidence="12">Muscle</tissue>
    </source>
</reference>
<dbReference type="PANTHER" id="PTHR11636">
    <property type="entry name" value="POU DOMAIN"/>
    <property type="match status" value="1"/>
</dbReference>
<dbReference type="Proteomes" id="UP000694941">
    <property type="component" value="Unplaced"/>
</dbReference>
<gene>
    <name evidence="12" type="primary">LOC106474107</name>
</gene>
<protein>
    <recommendedName>
        <fullName evidence="7">POU domain protein</fullName>
    </recommendedName>
</protein>
<dbReference type="PROSITE" id="PS00027">
    <property type="entry name" value="HOMEOBOX_1"/>
    <property type="match status" value="1"/>
</dbReference>
<dbReference type="InterPro" id="IPR010982">
    <property type="entry name" value="Lambda_DNA-bd_dom_sf"/>
</dbReference>
<dbReference type="RefSeq" id="XP_022258192.1">
    <property type="nucleotide sequence ID" value="XM_022402484.1"/>
</dbReference>
<dbReference type="InterPro" id="IPR013847">
    <property type="entry name" value="POU"/>
</dbReference>
<dbReference type="SUPFAM" id="SSF46689">
    <property type="entry name" value="Homeodomain-like"/>
    <property type="match status" value="1"/>
</dbReference>
<proteinExistence type="inferred from homology"/>
<feature type="compositionally biased region" description="Polar residues" evidence="8">
    <location>
        <begin position="450"/>
        <end position="468"/>
    </location>
</feature>
<feature type="domain" description="Homeobox" evidence="9">
    <location>
        <begin position="369"/>
        <end position="429"/>
    </location>
</feature>
<comment type="similarity">
    <text evidence="7">Belongs to the POU transcription factor family.</text>
</comment>
<evidence type="ECO:0000256" key="7">
    <source>
        <dbReference type="RuleBase" id="RU361194"/>
    </source>
</evidence>
<evidence type="ECO:0000256" key="6">
    <source>
        <dbReference type="RuleBase" id="RU000682"/>
    </source>
</evidence>
<feature type="region of interest" description="Disordered" evidence="8">
    <location>
        <begin position="450"/>
        <end position="480"/>
    </location>
</feature>
<dbReference type="InterPro" id="IPR000327">
    <property type="entry name" value="POU_dom"/>
</dbReference>
<feature type="region of interest" description="Disordered" evidence="8">
    <location>
        <begin position="1"/>
        <end position="49"/>
    </location>
</feature>
<keyword evidence="2 5" id="KW-0238">DNA-binding</keyword>
<evidence type="ECO:0000256" key="1">
    <source>
        <dbReference type="ARBA" id="ARBA00004123"/>
    </source>
</evidence>
<keyword evidence="4 5" id="KW-0539">Nucleus</keyword>
<dbReference type="InterPro" id="IPR009057">
    <property type="entry name" value="Homeodomain-like_sf"/>
</dbReference>
<dbReference type="SMART" id="SM00352">
    <property type="entry name" value="POU"/>
    <property type="match status" value="1"/>
</dbReference>
<dbReference type="PROSITE" id="PS00465">
    <property type="entry name" value="POU_2"/>
    <property type="match status" value="1"/>
</dbReference>
<dbReference type="PROSITE" id="PS51179">
    <property type="entry name" value="POU_3"/>
    <property type="match status" value="1"/>
</dbReference>
<dbReference type="PROSITE" id="PS50071">
    <property type="entry name" value="HOMEOBOX_2"/>
    <property type="match status" value="1"/>
</dbReference>
<feature type="DNA-binding region" description="Homeobox" evidence="5">
    <location>
        <begin position="371"/>
        <end position="430"/>
    </location>
</feature>
<sequence>MNSEISCESEESNNIQKELPEEDDSESKQAYKDDSESKRAYEDDSESDQALNLALYDEPEDTEIIQKNIEQRPSTNELAKPFPVKASTELSTVTSPVTNISSLAAVAATGQLSLSQLLAISLHGQPPFLMPASLTQQLQTGKFPLGFNFSSDQSSPQELSQLQLQQQSLQSLGQFLLLQYSHLPASVQAQLFLQSQGLLMQQSLQKVQSQINQVGSPTGNPQADVPKGHQTLPQRIRESNKQLSCQPQEALQAKCFSQIATPSSPLKLQSREACPEEIPALEDLEEFAKTFKQKRIKLGFTQGDVGLATGRLYGNDFSQTTISRFEALNLSFKNMCKLKPLLQRWLEDADRSFNKNPSSLSEFSQEAISRRRKRRTSIDTNVRLALEEAFIENQKPTSQNLAKLAESLSMQKEVVRVWFCNRRQKKKRLNPSTIVAAPLNMTLPVTATTHHPVRSSTSNSVPQMTNITSSLLSSSSDRNY</sequence>
<name>A0ABM1TQN6_LIMPO</name>
<keyword evidence="3 5" id="KW-0371">Homeobox</keyword>
<evidence type="ECO:0000256" key="8">
    <source>
        <dbReference type="SAM" id="MobiDB-lite"/>
    </source>
</evidence>
<dbReference type="PROSITE" id="PS00035">
    <property type="entry name" value="POU_1"/>
    <property type="match status" value="1"/>
</dbReference>
<dbReference type="Pfam" id="PF00157">
    <property type="entry name" value="Pou"/>
    <property type="match status" value="1"/>
</dbReference>
<evidence type="ECO:0000313" key="12">
    <source>
        <dbReference type="RefSeq" id="XP_022258192.1"/>
    </source>
</evidence>
<dbReference type="Pfam" id="PF00046">
    <property type="entry name" value="Homeodomain"/>
    <property type="match status" value="1"/>
</dbReference>
<dbReference type="PANTHER" id="PTHR11636:SF76">
    <property type="entry name" value="PROTEIN NUBBIN"/>
    <property type="match status" value="1"/>
</dbReference>
<evidence type="ECO:0000313" key="11">
    <source>
        <dbReference type="Proteomes" id="UP000694941"/>
    </source>
</evidence>
<dbReference type="SMART" id="SM00389">
    <property type="entry name" value="HOX"/>
    <property type="match status" value="1"/>
</dbReference>
<keyword evidence="7" id="KW-0804">Transcription</keyword>
<evidence type="ECO:0000256" key="4">
    <source>
        <dbReference type="ARBA" id="ARBA00023242"/>
    </source>
</evidence>
<dbReference type="InterPro" id="IPR001356">
    <property type="entry name" value="HD"/>
</dbReference>
<accession>A0ABM1TQN6</accession>
<evidence type="ECO:0000256" key="2">
    <source>
        <dbReference type="ARBA" id="ARBA00023125"/>
    </source>
</evidence>
<comment type="subcellular location">
    <subcellularLocation>
        <location evidence="1 5 6">Nucleus</location>
    </subcellularLocation>
</comment>
<dbReference type="Gene3D" id="1.10.260.40">
    <property type="entry name" value="lambda repressor-like DNA-binding domains"/>
    <property type="match status" value="1"/>
</dbReference>
<dbReference type="GeneID" id="106474107"/>
<evidence type="ECO:0000259" key="10">
    <source>
        <dbReference type="PROSITE" id="PS51179"/>
    </source>
</evidence>
<evidence type="ECO:0000256" key="5">
    <source>
        <dbReference type="PROSITE-ProRule" id="PRU00108"/>
    </source>
</evidence>
<feature type="compositionally biased region" description="Low complexity" evidence="8">
    <location>
        <begin position="469"/>
        <end position="480"/>
    </location>
</feature>
<feature type="compositionally biased region" description="Basic and acidic residues" evidence="8">
    <location>
        <begin position="26"/>
        <end position="42"/>
    </location>
</feature>
<evidence type="ECO:0000256" key="3">
    <source>
        <dbReference type="ARBA" id="ARBA00023155"/>
    </source>
</evidence>
<organism evidence="11 12">
    <name type="scientific">Limulus polyphemus</name>
    <name type="common">Atlantic horseshoe crab</name>
    <dbReference type="NCBI Taxonomy" id="6850"/>
    <lineage>
        <taxon>Eukaryota</taxon>
        <taxon>Metazoa</taxon>
        <taxon>Ecdysozoa</taxon>
        <taxon>Arthropoda</taxon>
        <taxon>Chelicerata</taxon>
        <taxon>Merostomata</taxon>
        <taxon>Xiphosura</taxon>
        <taxon>Limulidae</taxon>
        <taxon>Limulus</taxon>
    </lineage>
</organism>